<evidence type="ECO:0000259" key="1">
    <source>
        <dbReference type="Pfam" id="PF00561"/>
    </source>
</evidence>
<dbReference type="InterPro" id="IPR050266">
    <property type="entry name" value="AB_hydrolase_sf"/>
</dbReference>
<keyword evidence="2" id="KW-0378">Hydrolase</keyword>
<accession>A0A1Z4JI19</accession>
<dbReference type="Pfam" id="PF00561">
    <property type="entry name" value="Abhydrolase_1"/>
    <property type="match status" value="1"/>
</dbReference>
<protein>
    <submittedName>
        <fullName evidence="2">Alpha/beta hydrolase fold-containing protein</fullName>
    </submittedName>
</protein>
<reference evidence="2 3" key="1">
    <citation type="submission" date="2017-06" db="EMBL/GenBank/DDBJ databases">
        <title>Genome sequencing of cyanobaciteial culture collection at National Institute for Environmental Studies (NIES).</title>
        <authorList>
            <person name="Hirose Y."/>
            <person name="Shimura Y."/>
            <person name="Fujisawa T."/>
            <person name="Nakamura Y."/>
            <person name="Kawachi M."/>
        </authorList>
    </citation>
    <scope>NUCLEOTIDE SEQUENCE [LARGE SCALE GENOMIC DNA]</scope>
    <source>
        <strain evidence="2 3">NIES-2135</strain>
    </source>
</reference>
<dbReference type="Gene3D" id="3.40.50.1820">
    <property type="entry name" value="alpha/beta hydrolase"/>
    <property type="match status" value="1"/>
</dbReference>
<dbReference type="Proteomes" id="UP000217895">
    <property type="component" value="Chromosome"/>
</dbReference>
<dbReference type="SUPFAM" id="SSF53474">
    <property type="entry name" value="alpha/beta-Hydrolases"/>
    <property type="match status" value="1"/>
</dbReference>
<dbReference type="AlphaFoldDB" id="A0A1Z4JI19"/>
<dbReference type="GO" id="GO:0016787">
    <property type="term" value="F:hydrolase activity"/>
    <property type="evidence" value="ECO:0007669"/>
    <property type="project" value="UniProtKB-KW"/>
</dbReference>
<sequence>MTQKKILQIQLDFDGLPDGSTLLPAAYLDVGEGTPIVMLHGFMGSAANWLPLIELLKPNFRCIGIDLFGFGASARPIIRYDIAKEVTFLRQVVQALELNSFYLLGHSFGGWVSAAYTLQYPESVKGLILAAPAGIRDDSFCGRYDHLRPLLWQTPVIDWALALIKPITVQIGQEKTIAQIAWMRQELNAQPAARSFLVDRLRPEDAIDTVEKEIHQITTPTLVITGDQDETIPLWHSETYAREIPNAKFSILKDADHSLPQNHFPELASLISQWRSLHP</sequence>
<organism evidence="2 3">
    <name type="scientific">Leptolyngbya boryana NIES-2135</name>
    <dbReference type="NCBI Taxonomy" id="1973484"/>
    <lineage>
        <taxon>Bacteria</taxon>
        <taxon>Bacillati</taxon>
        <taxon>Cyanobacteriota</taxon>
        <taxon>Cyanophyceae</taxon>
        <taxon>Leptolyngbyales</taxon>
        <taxon>Leptolyngbyaceae</taxon>
        <taxon>Leptolyngbya group</taxon>
        <taxon>Leptolyngbya</taxon>
    </lineage>
</organism>
<evidence type="ECO:0000313" key="2">
    <source>
        <dbReference type="EMBL" id="BAY56328.1"/>
    </source>
</evidence>
<evidence type="ECO:0000313" key="3">
    <source>
        <dbReference type="Proteomes" id="UP000217895"/>
    </source>
</evidence>
<gene>
    <name evidence="2" type="ORF">NIES2135_31590</name>
</gene>
<dbReference type="PANTHER" id="PTHR43798">
    <property type="entry name" value="MONOACYLGLYCEROL LIPASE"/>
    <property type="match status" value="1"/>
</dbReference>
<dbReference type="InterPro" id="IPR029058">
    <property type="entry name" value="AB_hydrolase_fold"/>
</dbReference>
<dbReference type="PRINTS" id="PR00111">
    <property type="entry name" value="ABHYDROLASE"/>
</dbReference>
<dbReference type="EMBL" id="AP018203">
    <property type="protein sequence ID" value="BAY56328.1"/>
    <property type="molecule type" value="Genomic_DNA"/>
</dbReference>
<keyword evidence="3" id="KW-1185">Reference proteome</keyword>
<name>A0A1Z4JI19_LEPBY</name>
<proteinExistence type="predicted"/>
<feature type="domain" description="AB hydrolase-1" evidence="1">
    <location>
        <begin position="35"/>
        <end position="135"/>
    </location>
</feature>
<dbReference type="InterPro" id="IPR000073">
    <property type="entry name" value="AB_hydrolase_1"/>
</dbReference>